<dbReference type="FunFam" id="1.25.40.10:FF:000158">
    <property type="entry name" value="pentatricopeptide repeat-containing protein At2g33680"/>
    <property type="match status" value="1"/>
</dbReference>
<gene>
    <name evidence="8" type="ORF">CURHAP_LOCUS40940</name>
</gene>
<accession>A0A6J5V841</accession>
<dbReference type="PROSITE" id="PS50137">
    <property type="entry name" value="DS_RBD"/>
    <property type="match status" value="2"/>
</dbReference>
<feature type="compositionally biased region" description="Polar residues" evidence="6">
    <location>
        <begin position="888"/>
        <end position="901"/>
    </location>
</feature>
<feature type="compositionally biased region" description="Low complexity" evidence="6">
    <location>
        <begin position="775"/>
        <end position="784"/>
    </location>
</feature>
<dbReference type="InterPro" id="IPR032867">
    <property type="entry name" value="DYW_dom"/>
</dbReference>
<dbReference type="CDD" id="cd19907">
    <property type="entry name" value="DSRM_AtDRB-like_rpt1"/>
    <property type="match status" value="1"/>
</dbReference>
<dbReference type="SMART" id="SM00358">
    <property type="entry name" value="DSRM"/>
    <property type="match status" value="2"/>
</dbReference>
<comment type="similarity">
    <text evidence="1">Belongs to the PPR family. PCMP-H subfamily.</text>
</comment>
<dbReference type="Pfam" id="PF00035">
    <property type="entry name" value="dsrm"/>
    <property type="match status" value="2"/>
</dbReference>
<dbReference type="Proteomes" id="UP000507222">
    <property type="component" value="Unassembled WGS sequence"/>
</dbReference>
<feature type="repeat" description="PPR" evidence="5">
    <location>
        <begin position="194"/>
        <end position="228"/>
    </location>
</feature>
<dbReference type="Gene3D" id="3.30.160.20">
    <property type="match status" value="2"/>
</dbReference>
<dbReference type="InterPro" id="IPR002885">
    <property type="entry name" value="PPR_rpt"/>
</dbReference>
<keyword evidence="2" id="KW-0677">Repeat</keyword>
<evidence type="ECO:0000256" key="6">
    <source>
        <dbReference type="SAM" id="MobiDB-lite"/>
    </source>
</evidence>
<dbReference type="Gene3D" id="1.25.40.10">
    <property type="entry name" value="Tetratricopeptide repeat domain"/>
    <property type="match status" value="3"/>
</dbReference>
<dbReference type="PANTHER" id="PTHR46031">
    <property type="match status" value="1"/>
</dbReference>
<evidence type="ECO:0000256" key="5">
    <source>
        <dbReference type="PROSITE-ProRule" id="PRU00708"/>
    </source>
</evidence>
<dbReference type="Pfam" id="PF14432">
    <property type="entry name" value="DYW_deaminase"/>
    <property type="match status" value="1"/>
</dbReference>
<feature type="domain" description="DRBM" evidence="7">
    <location>
        <begin position="523"/>
        <end position="591"/>
    </location>
</feature>
<dbReference type="InterPro" id="IPR044451">
    <property type="entry name" value="AtDRB-like_DSRM_2"/>
</dbReference>
<evidence type="ECO:0000256" key="1">
    <source>
        <dbReference type="ARBA" id="ARBA00006643"/>
    </source>
</evidence>
<dbReference type="NCBIfam" id="TIGR00756">
    <property type="entry name" value="PPR"/>
    <property type="match status" value="2"/>
</dbReference>
<feature type="domain" description="DRBM" evidence="7">
    <location>
        <begin position="437"/>
        <end position="506"/>
    </location>
</feature>
<keyword evidence="3 4" id="KW-0694">RNA-binding</keyword>
<protein>
    <recommendedName>
        <fullName evidence="7">DRBM domain-containing protein</fullName>
    </recommendedName>
</protein>
<name>A0A6J5V841_PRUAR</name>
<dbReference type="FunFam" id="3.30.160.20:FF:000036">
    <property type="entry name" value="Double-stranded RNA-binding protein 2"/>
    <property type="match status" value="2"/>
</dbReference>
<evidence type="ECO:0000256" key="4">
    <source>
        <dbReference type="PROSITE-ProRule" id="PRU00266"/>
    </source>
</evidence>
<feature type="repeat" description="PPR" evidence="5">
    <location>
        <begin position="93"/>
        <end position="127"/>
    </location>
</feature>
<dbReference type="PANTHER" id="PTHR46031:SF40">
    <property type="entry name" value="DRBM DOMAIN-CONTAINING PROTEIN"/>
    <property type="match status" value="1"/>
</dbReference>
<evidence type="ECO:0000256" key="3">
    <source>
        <dbReference type="ARBA" id="ARBA00022884"/>
    </source>
</evidence>
<feature type="region of interest" description="Disordered" evidence="6">
    <location>
        <begin position="888"/>
        <end position="920"/>
    </location>
</feature>
<organism evidence="8 9">
    <name type="scientific">Prunus armeniaca</name>
    <name type="common">Apricot</name>
    <name type="synonym">Armeniaca vulgaris</name>
    <dbReference type="NCBI Taxonomy" id="36596"/>
    <lineage>
        <taxon>Eukaryota</taxon>
        <taxon>Viridiplantae</taxon>
        <taxon>Streptophyta</taxon>
        <taxon>Embryophyta</taxon>
        <taxon>Tracheophyta</taxon>
        <taxon>Spermatophyta</taxon>
        <taxon>Magnoliopsida</taxon>
        <taxon>eudicotyledons</taxon>
        <taxon>Gunneridae</taxon>
        <taxon>Pentapetalae</taxon>
        <taxon>rosids</taxon>
        <taxon>fabids</taxon>
        <taxon>Rosales</taxon>
        <taxon>Rosaceae</taxon>
        <taxon>Amygdaloideae</taxon>
        <taxon>Amygdaleae</taxon>
        <taxon>Prunus</taxon>
    </lineage>
</organism>
<dbReference type="InterPro" id="IPR011990">
    <property type="entry name" value="TPR-like_helical_dom_sf"/>
</dbReference>
<dbReference type="GO" id="GO:0099402">
    <property type="term" value="P:plant organ development"/>
    <property type="evidence" value="ECO:0007669"/>
    <property type="project" value="UniProtKB-ARBA"/>
</dbReference>
<dbReference type="GO" id="GO:0008270">
    <property type="term" value="F:zinc ion binding"/>
    <property type="evidence" value="ECO:0007669"/>
    <property type="project" value="InterPro"/>
</dbReference>
<dbReference type="EMBL" id="CAEKDK010000006">
    <property type="protein sequence ID" value="CAB4285189.1"/>
    <property type="molecule type" value="Genomic_DNA"/>
</dbReference>
<evidence type="ECO:0000256" key="2">
    <source>
        <dbReference type="ARBA" id="ARBA00022737"/>
    </source>
</evidence>
<evidence type="ECO:0000259" key="7">
    <source>
        <dbReference type="PROSITE" id="PS50137"/>
    </source>
</evidence>
<dbReference type="AlphaFoldDB" id="A0A6J5V841"/>
<evidence type="ECO:0000313" key="9">
    <source>
        <dbReference type="Proteomes" id="UP000507222"/>
    </source>
</evidence>
<dbReference type="InterPro" id="IPR014720">
    <property type="entry name" value="dsRBD_dom"/>
</dbReference>
<reference evidence="8 9" key="1">
    <citation type="submission" date="2020-05" db="EMBL/GenBank/DDBJ databases">
        <authorList>
            <person name="Campoy J."/>
            <person name="Schneeberger K."/>
            <person name="Spophaly S."/>
        </authorList>
    </citation>
    <scope>NUCLEOTIDE SEQUENCE [LARGE SCALE GENOMIC DNA]</scope>
    <source>
        <strain evidence="8">PruArmRojPasFocal</strain>
    </source>
</reference>
<dbReference type="PROSITE" id="PS51375">
    <property type="entry name" value="PPR"/>
    <property type="match status" value="2"/>
</dbReference>
<evidence type="ECO:0000313" key="8">
    <source>
        <dbReference type="EMBL" id="CAB4285189.1"/>
    </source>
</evidence>
<dbReference type="GO" id="GO:0003725">
    <property type="term" value="F:double-stranded RNA binding"/>
    <property type="evidence" value="ECO:0007669"/>
    <property type="project" value="InterPro"/>
</dbReference>
<dbReference type="Pfam" id="PF01535">
    <property type="entry name" value="PPR"/>
    <property type="match status" value="3"/>
</dbReference>
<dbReference type="InterPro" id="IPR044450">
    <property type="entry name" value="AtDRB-like_DSRM_1"/>
</dbReference>
<dbReference type="Pfam" id="PF13041">
    <property type="entry name" value="PPR_2"/>
    <property type="match status" value="1"/>
</dbReference>
<proteinExistence type="inferred from homology"/>
<sequence length="983" mass="109186">MIGGYVQSSQFSKAIDMFLEMCSCGVWPNLVTMLSIIQVCIKSGDFKLGKCVHGCIVRLGMGNEVRTSLIDMHSNMGEMQSACWVFETMQTRNLVSWNVMISGCTHNGLVHESFVFFHRLVTSDGRFDSGTMVSLVQGCSQTADLESGKILHCCAFRRGFDLNPIFSTAIVDLYSKCGAIKQAPFVFDRMEERNVITWTAMLLGLAQNGHAEEALKRFCQMREEGIAANSVTLVSLVHSCSHLGSLKKGRSVHGLVKEGIKLFHSMERDPDIVLTEKHYAGRFEEAEALMEQMPYKPGNYVLEALLNGCHAHKNIDLGKEMGFYNSHPNWAEIHQHLEILRVAVEASDYVPDTSCVLRDVDEPAKVRLQWDHSERLAIAFGLLSTPAGSLIRITKNLRVCVDCHNVTKYISKIVRGKLIVRDANRFHHFVDGKCSCMYKNQLQELAQRSCFNLPSYSCIREGPDHAPRFKSTVNFNGETFESPTFCSTLRQAEHAAAEVALNTLAKRGPSRALAARVLDETGVYKNLLQETAHRAGLNLPVYTTVRSGPGHVPVFSCTVELAGMSFIGEPSRTKKQAQKNAAMAAWTALKRLAGRGSTSSAESRGNEEQEQVIIARILGSFQPSESKNTQSDRRHGQQTYIPIYNKSTLPSPSLYPMQFQNWAYSNYSPEIAMYELWQQEQLLQQQNCLLPLPVSLATPSIPQMFPFMQSVLHPDHRLYFPARGQQSTSAGPRITIATSGPSFCFSNHLVPNPIRGKSTVTIQEIQEEKPEESPEYSPSVVSDPFSPGNSGTELRIQEQVQDEKQKLGELGSKVGSLQLECNPTGQFGWPHPRMMDSSFKPVDFGLQRPHGFDSCRPNLRPQNPPGVSTPTSLRPQFAADPVIMRTVRPTSSVGSRPQNFPSRIPAPPRMRTGIPLSSAAPMPERKELGGLRPSFMAPAVRIRSVVPVCSAPPARKLPSSSQRRELPNMEKKDTNQEDTSKAS</sequence>
<dbReference type="SUPFAM" id="SSF54768">
    <property type="entry name" value="dsRNA-binding domain-like"/>
    <property type="match status" value="2"/>
</dbReference>
<dbReference type="CDD" id="cd19908">
    <property type="entry name" value="DSRM_AtDRB-like_rpt2"/>
    <property type="match status" value="1"/>
</dbReference>
<feature type="compositionally biased region" description="Basic and acidic residues" evidence="6">
    <location>
        <begin position="962"/>
        <end position="983"/>
    </location>
</feature>
<feature type="region of interest" description="Disordered" evidence="6">
    <location>
        <begin position="947"/>
        <end position="983"/>
    </location>
</feature>
<feature type="region of interest" description="Disordered" evidence="6">
    <location>
        <begin position="765"/>
        <end position="792"/>
    </location>
</feature>